<dbReference type="PROSITE" id="PS51257">
    <property type="entry name" value="PROKAR_LIPOPROTEIN"/>
    <property type="match status" value="1"/>
</dbReference>
<accession>A0AAW9PSW6</accession>
<comment type="caution">
    <text evidence="3">The sequence shown here is derived from an EMBL/GenBank/DDBJ whole genome shotgun (WGS) entry which is preliminary data.</text>
</comment>
<proteinExistence type="predicted"/>
<dbReference type="SUPFAM" id="SSF51230">
    <property type="entry name" value="Single hybrid motif"/>
    <property type="match status" value="1"/>
</dbReference>
<sequence>MFRQEALQHRNSVWKAKAILLPGIPLWCIVLSCFVFITFFIVFIISGSYTRRINVSAEVTTWPRPIVISTSQQGYVVRSYVKEGQKIRKGDRLYELDTSKTTRSGVVSDNEFNEITSQLHGIDEIIRNLEKGRDETLQSIKDQRNKYKEAYDISSSIVRTAEQGLQKMENNMRNYEQYRKNGLINNDQLTNQMSLYYQQENSVLSIKNQNIQNALQIKNLEREVQIQTSEYDSRIYQMKLQRNELKKELIKSGLNSSIIIRSPSDGIIDTLNVSQGQIVNAGDTLSQIIPERDRKLYLILWIPDMAVPYIKKGDHVRIRYDAFAYEKFGQFNGIIHSISKSPSSQQEMLSYHLLDNIKLFSGHAYYRVMVTPENDRIYYNKEEIHLENGMRAELTLFLENRKIYQWMISPLYDVVKSAQGNIHEK</sequence>
<feature type="transmembrane region" description="Helical" evidence="2">
    <location>
        <begin position="20"/>
        <end position="45"/>
    </location>
</feature>
<gene>
    <name evidence="3" type="ORF">QAB22_029300</name>
</gene>
<feature type="coiled-coil region" evidence="1">
    <location>
        <begin position="126"/>
        <end position="178"/>
    </location>
</feature>
<name>A0AAW9PSW6_KLEVA</name>
<dbReference type="AlphaFoldDB" id="A0AAW9PSW6"/>
<evidence type="ECO:0000313" key="3">
    <source>
        <dbReference type="EMBL" id="MEC6060545.1"/>
    </source>
</evidence>
<evidence type="ECO:0000313" key="4">
    <source>
        <dbReference type="Proteomes" id="UP001176846"/>
    </source>
</evidence>
<protein>
    <submittedName>
        <fullName evidence="3">HlyD family secretion protein</fullName>
    </submittedName>
</protein>
<dbReference type="InterPro" id="IPR011053">
    <property type="entry name" value="Single_hybrid_motif"/>
</dbReference>
<keyword evidence="2" id="KW-0472">Membrane</keyword>
<dbReference type="Gene3D" id="2.40.30.170">
    <property type="match status" value="1"/>
</dbReference>
<dbReference type="PANTHER" id="PTHR30386">
    <property type="entry name" value="MEMBRANE FUSION SUBUNIT OF EMRAB-TOLC MULTIDRUG EFFLUX PUMP"/>
    <property type="match status" value="1"/>
</dbReference>
<dbReference type="EMBL" id="JARTTN020000003">
    <property type="protein sequence ID" value="MEC6060545.1"/>
    <property type="molecule type" value="Genomic_DNA"/>
</dbReference>
<dbReference type="PANTHER" id="PTHR30386:SF28">
    <property type="entry name" value="EXPORTED PROTEIN"/>
    <property type="match status" value="1"/>
</dbReference>
<evidence type="ECO:0000256" key="1">
    <source>
        <dbReference type="SAM" id="Coils"/>
    </source>
</evidence>
<dbReference type="Gene3D" id="2.40.50.100">
    <property type="match status" value="1"/>
</dbReference>
<reference evidence="3" key="1">
    <citation type="journal article" date="2023" name="Nat. Commun.">
        <title>Genomic dissection of endemic carbapenem resistance reveals metallo-beta-lactamase dissemination through clonal, plasmid and integron transfer.</title>
        <authorList>
            <person name="Macesic N."/>
            <person name="Hawkey J."/>
            <person name="Vezina B."/>
            <person name="Wisniewski J.A."/>
            <person name="Cottingham H."/>
            <person name="Blakeway L.V."/>
            <person name="Harshegyi T."/>
            <person name="Pragastis K."/>
            <person name="Badoordeen G.Z."/>
            <person name="Dennison A."/>
            <person name="Spelman D.W."/>
            <person name="Jenney A.W.J."/>
            <person name="Peleg A.Y."/>
        </authorList>
    </citation>
    <scope>NUCLEOTIDE SEQUENCE</scope>
    <source>
        <strain evidence="3">CPO071</strain>
    </source>
</reference>
<keyword evidence="1" id="KW-0175">Coiled coil</keyword>
<dbReference type="RefSeq" id="WP_009309915.1">
    <property type="nucleotide sequence ID" value="NZ_BQTP01000043.1"/>
</dbReference>
<dbReference type="PRINTS" id="PR01490">
    <property type="entry name" value="RTXTOXIND"/>
</dbReference>
<organism evidence="3 4">
    <name type="scientific">Klebsiella variicola</name>
    <dbReference type="NCBI Taxonomy" id="244366"/>
    <lineage>
        <taxon>Bacteria</taxon>
        <taxon>Pseudomonadati</taxon>
        <taxon>Pseudomonadota</taxon>
        <taxon>Gammaproteobacteria</taxon>
        <taxon>Enterobacterales</taxon>
        <taxon>Enterobacteriaceae</taxon>
        <taxon>Klebsiella/Raoultella group</taxon>
        <taxon>Klebsiella</taxon>
        <taxon>Klebsiella pneumoniae complex</taxon>
    </lineage>
</organism>
<keyword evidence="2" id="KW-0812">Transmembrane</keyword>
<dbReference type="Proteomes" id="UP001176846">
    <property type="component" value="Unassembled WGS sequence"/>
</dbReference>
<evidence type="ECO:0000256" key="2">
    <source>
        <dbReference type="SAM" id="Phobius"/>
    </source>
</evidence>
<keyword evidence="2" id="KW-1133">Transmembrane helix</keyword>
<dbReference type="InterPro" id="IPR050739">
    <property type="entry name" value="MFP"/>
</dbReference>
<reference evidence="3" key="2">
    <citation type="submission" date="2024-01" db="EMBL/GenBank/DDBJ databases">
        <authorList>
            <person name="Macesic N."/>
        </authorList>
    </citation>
    <scope>NUCLEOTIDE SEQUENCE</scope>
    <source>
        <strain evidence="3">CPO071</strain>
    </source>
</reference>